<gene>
    <name evidence="2" type="ORF">AVDCRST_MAG41-3082</name>
</gene>
<sequence length="175" mass="19613">VHRTASRLPRRDLRQGASPARRVPAGRARRLHDPLVRGGEQPGHRRAARDVRRGRPRRGPGDAGPFHRRPRRVPPLRRDHLHRLPGHALHRDRRAVHRAGRQQPLGAVARHRHPHRPHPGLAAGEPGPPDRGHRQEVRPRGLRHLPVLRGKDLHLVDRLRQPADVGAARAAAGGV</sequence>
<feature type="compositionally biased region" description="Basic residues" evidence="1">
    <location>
        <begin position="66"/>
        <end position="100"/>
    </location>
</feature>
<evidence type="ECO:0000313" key="2">
    <source>
        <dbReference type="EMBL" id="CAA9272853.1"/>
    </source>
</evidence>
<accession>A0A6J4J858</accession>
<feature type="non-terminal residue" evidence="2">
    <location>
        <position position="1"/>
    </location>
</feature>
<organism evidence="2">
    <name type="scientific">uncultured Mycobacteriales bacterium</name>
    <dbReference type="NCBI Taxonomy" id="581187"/>
    <lineage>
        <taxon>Bacteria</taxon>
        <taxon>Bacillati</taxon>
        <taxon>Actinomycetota</taxon>
        <taxon>Actinomycetes</taxon>
        <taxon>Mycobacteriales</taxon>
        <taxon>environmental samples</taxon>
    </lineage>
</organism>
<reference evidence="2" key="1">
    <citation type="submission" date="2020-02" db="EMBL/GenBank/DDBJ databases">
        <authorList>
            <person name="Meier V. D."/>
        </authorList>
    </citation>
    <scope>NUCLEOTIDE SEQUENCE</scope>
    <source>
        <strain evidence="2">AVDCRST_MAG41</strain>
    </source>
</reference>
<feature type="non-terminal residue" evidence="2">
    <location>
        <position position="175"/>
    </location>
</feature>
<dbReference type="EMBL" id="CADCTP010000275">
    <property type="protein sequence ID" value="CAA9272853.1"/>
    <property type="molecule type" value="Genomic_DNA"/>
</dbReference>
<evidence type="ECO:0000256" key="1">
    <source>
        <dbReference type="SAM" id="MobiDB-lite"/>
    </source>
</evidence>
<name>A0A6J4J858_9ACTN</name>
<dbReference type="AlphaFoldDB" id="A0A6J4J858"/>
<feature type="compositionally biased region" description="Basic residues" evidence="1">
    <location>
        <begin position="109"/>
        <end position="118"/>
    </location>
</feature>
<feature type="region of interest" description="Disordered" evidence="1">
    <location>
        <begin position="1"/>
        <end position="136"/>
    </location>
</feature>
<feature type="compositionally biased region" description="Low complexity" evidence="1">
    <location>
        <begin position="16"/>
        <end position="26"/>
    </location>
</feature>
<protein>
    <submittedName>
        <fullName evidence="2">Uncharacterized protein</fullName>
    </submittedName>
</protein>
<proteinExistence type="predicted"/>